<feature type="compositionally biased region" description="Basic and acidic residues" evidence="1">
    <location>
        <begin position="113"/>
        <end position="125"/>
    </location>
</feature>
<dbReference type="Proteomes" id="UP000603463">
    <property type="component" value="Unassembled WGS sequence"/>
</dbReference>
<evidence type="ECO:0000313" key="3">
    <source>
        <dbReference type="EMBL" id="NKT78089.1"/>
    </source>
</evidence>
<dbReference type="RefSeq" id="WP_139809664.1">
    <property type="nucleotide sequence ID" value="NZ_JAJNNF010000077.1"/>
</dbReference>
<comment type="caution">
    <text evidence="2">The sequence shown here is derived from an EMBL/GenBank/DDBJ whole genome shotgun (WGS) entry which is preliminary data.</text>
</comment>
<evidence type="ECO:0000313" key="2">
    <source>
        <dbReference type="EMBL" id="MBM4567436.1"/>
    </source>
</evidence>
<gene>
    <name evidence="2" type="ORF">GS441_19025</name>
    <name evidence="3" type="ORF">GS882_08225</name>
    <name evidence="4" type="ORF">GS882_08575</name>
</gene>
<evidence type="ECO:0000256" key="1">
    <source>
        <dbReference type="SAM" id="MobiDB-lite"/>
    </source>
</evidence>
<dbReference type="EMBL" id="WUXR01000012">
    <property type="protein sequence ID" value="MBM4567436.1"/>
    <property type="molecule type" value="Genomic_DNA"/>
</dbReference>
<reference evidence="2" key="1">
    <citation type="submission" date="2019-11" db="EMBL/GenBank/DDBJ databases">
        <title>Spread of Macrolides and rifampicin resistant Rhodococcus equi in clinical isolates in the USA.</title>
        <authorList>
            <person name="Alvarez-Narvaez S."/>
            <person name="Huber L."/>
            <person name="Cohen N.D."/>
            <person name="Slovis N."/>
            <person name="Greiter M."/>
            <person name="Giguere S."/>
            <person name="Hart K."/>
        </authorList>
    </citation>
    <scope>NUCLEOTIDE SEQUENCE</scope>
    <source>
        <strain evidence="2">Lh_17</strain>
    </source>
</reference>
<name>A0A9Q2SBI1_RHOHA</name>
<feature type="region of interest" description="Disordered" evidence="1">
    <location>
        <begin position="181"/>
        <end position="200"/>
    </location>
</feature>
<accession>A0A9Q2SBI1</accession>
<reference evidence="3" key="2">
    <citation type="journal article" date="2020" name="Environ. Microbiol.">
        <title>The novel and transferable erm(51) gene confers Macrolides, Lincosamides, and Streptogramins B (MLSB) resistance to clonal Rhodococcus equi in the environment.</title>
        <authorList>
            <person name="Huber L."/>
            <person name="Giguere S."/>
            <person name="Slovis N.M."/>
            <person name="Alvarez-Narvaez S."/>
            <person name="Hart K.A."/>
            <person name="Greiter M."/>
            <person name="Morris E.R.A."/>
            <person name="Cohen N.D."/>
        </authorList>
    </citation>
    <scope>NUCLEOTIDE SEQUENCE</scope>
    <source>
        <strain evidence="3">Lh_116_1</strain>
    </source>
</reference>
<evidence type="ECO:0000313" key="4">
    <source>
        <dbReference type="EMBL" id="NKT78157.1"/>
    </source>
</evidence>
<dbReference type="EMBL" id="WVBC01000030">
    <property type="protein sequence ID" value="NKT78089.1"/>
    <property type="molecule type" value="Genomic_DNA"/>
</dbReference>
<evidence type="ECO:0000313" key="5">
    <source>
        <dbReference type="Proteomes" id="UP000808906"/>
    </source>
</evidence>
<dbReference type="AlphaFoldDB" id="A0A9Q2SBI1"/>
<feature type="region of interest" description="Disordered" evidence="1">
    <location>
        <begin position="113"/>
        <end position="157"/>
    </location>
</feature>
<feature type="region of interest" description="Disordered" evidence="1">
    <location>
        <begin position="283"/>
        <end position="318"/>
    </location>
</feature>
<proteinExistence type="predicted"/>
<feature type="compositionally biased region" description="Low complexity" evidence="1">
    <location>
        <begin position="137"/>
        <end position="157"/>
    </location>
</feature>
<organism evidence="2 5">
    <name type="scientific">Rhodococcus hoagii</name>
    <name type="common">Corynebacterium equii</name>
    <dbReference type="NCBI Taxonomy" id="43767"/>
    <lineage>
        <taxon>Bacteria</taxon>
        <taxon>Bacillati</taxon>
        <taxon>Actinomycetota</taxon>
        <taxon>Actinomycetes</taxon>
        <taxon>Mycobacteriales</taxon>
        <taxon>Nocardiaceae</taxon>
        <taxon>Prescottella</taxon>
    </lineage>
</organism>
<dbReference type="Proteomes" id="UP000808906">
    <property type="component" value="Unassembled WGS sequence"/>
</dbReference>
<sequence>MPKDRRIFITLTVDMPDHPKLATLTKGQCWLIVEALMYCRKYKTDGVIDAAVWRRMDTKRNREAVEQSGLCVNLATESRQNYDRIADDFRQKTGEALPNSGVFFSDYAEHQQTRREIEAASEAKKAAGSKGGKARAARASTPPEASNGASGSQAAACGLPKQPLKQNQAEVEGEKEIEPTYVGSPRSVSNAPVPAKRSRGMRAVDAMNDTARPLEVYRFMHELEQSSSTPIDQKTLSQIETAVTPLLAQGIPAEQVAAGYRSWQASDSFSTTQIAAFVHKAGARASAPSSTADERVAQAQSLKAASGNPWPTTRLELS</sequence>
<dbReference type="EMBL" id="WVBC01000030">
    <property type="protein sequence ID" value="NKT78157.1"/>
    <property type="molecule type" value="Genomic_DNA"/>
</dbReference>
<protein>
    <submittedName>
        <fullName evidence="2">Uncharacterized protein</fullName>
    </submittedName>
</protein>